<dbReference type="Gene3D" id="2.60.120.200">
    <property type="match status" value="1"/>
</dbReference>
<comment type="similarity">
    <text evidence="1">Belongs to the glycosyl hydrolase 16 family.</text>
</comment>
<proteinExistence type="inferred from homology"/>
<reference evidence="5" key="1">
    <citation type="journal article" date="2019" name="Int. J. Syst. Evol. Microbiol.">
        <title>The Global Catalogue of Microorganisms (GCM) 10K type strain sequencing project: providing services to taxonomists for standard genome sequencing and annotation.</title>
        <authorList>
            <consortium name="The Broad Institute Genomics Platform"/>
            <consortium name="The Broad Institute Genome Sequencing Center for Infectious Disease"/>
            <person name="Wu L."/>
            <person name="Ma J."/>
        </authorList>
    </citation>
    <scope>NUCLEOTIDE SEQUENCE [LARGE SCALE GENOMIC DNA]</scope>
    <source>
        <strain evidence="5">JCM 10671</strain>
    </source>
</reference>
<dbReference type="Pfam" id="PF00722">
    <property type="entry name" value="Glyco_hydro_16"/>
    <property type="match status" value="1"/>
</dbReference>
<dbReference type="CDD" id="cd00413">
    <property type="entry name" value="Glyco_hydrolase_16"/>
    <property type="match status" value="1"/>
</dbReference>
<dbReference type="EMBL" id="BAAAHE010000036">
    <property type="protein sequence ID" value="GAA0629553.1"/>
    <property type="molecule type" value="Genomic_DNA"/>
</dbReference>
<dbReference type="PROSITE" id="PS51257">
    <property type="entry name" value="PROKAR_LIPOPROTEIN"/>
    <property type="match status" value="1"/>
</dbReference>
<accession>A0ABP3S9M7</accession>
<keyword evidence="2" id="KW-0732">Signal</keyword>
<dbReference type="PANTHER" id="PTHR10963:SF55">
    <property type="entry name" value="GLYCOSIDE HYDROLASE FAMILY 16 PROTEIN"/>
    <property type="match status" value="1"/>
</dbReference>
<dbReference type="PROSITE" id="PS51762">
    <property type="entry name" value="GH16_2"/>
    <property type="match status" value="1"/>
</dbReference>
<dbReference type="SUPFAM" id="SSF49899">
    <property type="entry name" value="Concanavalin A-like lectins/glucanases"/>
    <property type="match status" value="1"/>
</dbReference>
<evidence type="ECO:0000313" key="5">
    <source>
        <dbReference type="Proteomes" id="UP001500957"/>
    </source>
</evidence>
<feature type="domain" description="GH16" evidence="3">
    <location>
        <begin position="156"/>
        <end position="474"/>
    </location>
</feature>
<dbReference type="InterPro" id="IPR013320">
    <property type="entry name" value="ConA-like_dom_sf"/>
</dbReference>
<evidence type="ECO:0000256" key="2">
    <source>
        <dbReference type="SAM" id="SignalP"/>
    </source>
</evidence>
<keyword evidence="5" id="KW-1185">Reference proteome</keyword>
<protein>
    <recommendedName>
        <fullName evidence="3">GH16 domain-containing protein</fullName>
    </recommendedName>
</protein>
<evidence type="ECO:0000259" key="3">
    <source>
        <dbReference type="PROSITE" id="PS51762"/>
    </source>
</evidence>
<evidence type="ECO:0000256" key="1">
    <source>
        <dbReference type="ARBA" id="ARBA00006865"/>
    </source>
</evidence>
<sequence length="477" mass="52122">MKVRASGLFVVLLLLLGLAACGGGGDEKTAVGEGPPLEVSVEPRKPLAGETVAITGKAGPAGRAVNLERLAGSAWEQVESTTSGEDNSFRFQLEPGSEPTTYRVVAVSTGSNKTRISEQVELRTYDSGGTLLIRPAIGLRPDGKTELVPGVAAFTPSRKGAPVVVESRTKGGSWSKVASGQQDENGEFAFRLPASADADTEYRARSEGENKAEELVTAVVRGTPWKFVWGDEFDGTELKPHWRMWTSYRPCTVNDPSQNKVKGGVLEMFASWDTSKKPLKTEKCKDGQFLTSQIGTDQAKNFTYGIFAARMKVHPNDGVHSAFWLYPAPGTGPASPAPDDPAEKGAEVDIVEYFGDDFGNGDYHSYVYWPRREADGTITNVKTGGGQKSGQLLPKGRFPSQDWHIYSVEWTPTEYIFRMDGIETSRVKVGISHREQAIILSMLASAWETPRLDDDSLPTSMLVDWVRVWQRDEKPAR</sequence>
<gene>
    <name evidence="4" type="ORF">GCM10009547_36520</name>
</gene>
<dbReference type="InterPro" id="IPR000757">
    <property type="entry name" value="Beta-glucanase-like"/>
</dbReference>
<name>A0ABP3S9M7_9ACTN</name>
<evidence type="ECO:0000313" key="4">
    <source>
        <dbReference type="EMBL" id="GAA0629553.1"/>
    </source>
</evidence>
<feature type="chain" id="PRO_5046375040" description="GH16 domain-containing protein" evidence="2">
    <location>
        <begin position="23"/>
        <end position="477"/>
    </location>
</feature>
<comment type="caution">
    <text evidence="4">The sequence shown here is derived from an EMBL/GenBank/DDBJ whole genome shotgun (WGS) entry which is preliminary data.</text>
</comment>
<dbReference type="Proteomes" id="UP001500957">
    <property type="component" value="Unassembled WGS sequence"/>
</dbReference>
<dbReference type="RefSeq" id="WP_344607388.1">
    <property type="nucleotide sequence ID" value="NZ_BAAAHE010000036.1"/>
</dbReference>
<organism evidence="4 5">
    <name type="scientific">Sporichthya brevicatena</name>
    <dbReference type="NCBI Taxonomy" id="171442"/>
    <lineage>
        <taxon>Bacteria</taxon>
        <taxon>Bacillati</taxon>
        <taxon>Actinomycetota</taxon>
        <taxon>Actinomycetes</taxon>
        <taxon>Sporichthyales</taxon>
        <taxon>Sporichthyaceae</taxon>
        <taxon>Sporichthya</taxon>
    </lineage>
</organism>
<dbReference type="PANTHER" id="PTHR10963">
    <property type="entry name" value="GLYCOSYL HYDROLASE-RELATED"/>
    <property type="match status" value="1"/>
</dbReference>
<feature type="signal peptide" evidence="2">
    <location>
        <begin position="1"/>
        <end position="22"/>
    </location>
</feature>
<dbReference type="InterPro" id="IPR050546">
    <property type="entry name" value="Glycosyl_Hydrlase_16"/>
</dbReference>